<evidence type="ECO:0000256" key="1">
    <source>
        <dbReference type="SAM" id="SignalP"/>
    </source>
</evidence>
<evidence type="ECO:0000313" key="3">
    <source>
        <dbReference type="Proteomes" id="UP000605848"/>
    </source>
</evidence>
<dbReference type="EMBL" id="JAEQMY010000004">
    <property type="protein sequence ID" value="MBL0403235.1"/>
    <property type="molecule type" value="Genomic_DNA"/>
</dbReference>
<proteinExistence type="predicted"/>
<dbReference type="RefSeq" id="WP_202056272.1">
    <property type="nucleotide sequence ID" value="NZ_JAEQMY010000004.1"/>
</dbReference>
<dbReference type="Proteomes" id="UP000605848">
    <property type="component" value="Unassembled WGS sequence"/>
</dbReference>
<dbReference type="InterPro" id="IPR018736">
    <property type="entry name" value="DUF2279_periplasmic_lipo"/>
</dbReference>
<gene>
    <name evidence="2" type="ORF">JKG68_04590</name>
</gene>
<accession>A0A936ZCJ8</accession>
<protein>
    <submittedName>
        <fullName evidence="2">DUF2279 domain-containing protein</fullName>
    </submittedName>
</protein>
<organism evidence="2 3">
    <name type="scientific">Microvirga aerilata</name>
    <dbReference type="NCBI Taxonomy" id="670292"/>
    <lineage>
        <taxon>Bacteria</taxon>
        <taxon>Pseudomonadati</taxon>
        <taxon>Pseudomonadota</taxon>
        <taxon>Alphaproteobacteria</taxon>
        <taxon>Hyphomicrobiales</taxon>
        <taxon>Methylobacteriaceae</taxon>
        <taxon>Microvirga</taxon>
    </lineage>
</organism>
<name>A0A936ZCJ8_9HYPH</name>
<dbReference type="AlphaFoldDB" id="A0A936ZCJ8"/>
<comment type="caution">
    <text evidence="2">The sequence shown here is derived from an EMBL/GenBank/DDBJ whole genome shotgun (WGS) entry which is preliminary data.</text>
</comment>
<keyword evidence="3" id="KW-1185">Reference proteome</keyword>
<reference evidence="2" key="1">
    <citation type="submission" date="2021-01" db="EMBL/GenBank/DDBJ databases">
        <title>Microvirga sp.</title>
        <authorList>
            <person name="Kim M.K."/>
        </authorList>
    </citation>
    <scope>NUCLEOTIDE SEQUENCE</scope>
    <source>
        <strain evidence="2">5420S-16</strain>
    </source>
</reference>
<feature type="signal peptide" evidence="1">
    <location>
        <begin position="1"/>
        <end position="24"/>
    </location>
</feature>
<keyword evidence="1" id="KW-0732">Signal</keyword>
<feature type="chain" id="PRO_5037942464" evidence="1">
    <location>
        <begin position="25"/>
        <end position="355"/>
    </location>
</feature>
<sequence length="355" mass="39169">MRVVAFVACLVILGAVLRPEASLAQTSGPPEYRSLYPAQGEHARPHAVTAGTAAPATTAEPTPVPPTFYSVSQLGDHLHAVRWELAIVGAAIVTVGIMDWDWGNGSGFQTIEEGWFSKNTRHGGMDKIGHSFSTYVIADLLTDRIRANASNPAGAPITASLVAFGIMGLVETLDGFTGRHRFSREDIVANGVGALFSVFRNSIPGLREKLDWRIMYTPASFERPGVTGENGILPPYERQRYIMALKGSGFETLKNTPLRYVELHAGFDARGFEDKERELGYPIERSFYVGVGLNLNEVLFGSGPYPNFARYRDTLPGWAARKTLEYVQVPYTSVYHENRFSTVRRANTTPREQVR</sequence>
<evidence type="ECO:0000313" key="2">
    <source>
        <dbReference type="EMBL" id="MBL0403235.1"/>
    </source>
</evidence>
<dbReference type="Pfam" id="PF10043">
    <property type="entry name" value="DUF2279"/>
    <property type="match status" value="1"/>
</dbReference>